<sequence length="767" mass="86836">MSIRGSNTFVWDTSKMLGQGATSMVYMGRNKKTGDEVAVKVFNSQSFHRPFAVQMREFEVMKKLNHDNIVKLLAIEEEVSKRRKVIVMEYCTHGSLYNLLDMPENNYGLSEDELLNVLKQVTAGVKHLRDQDIIHRDIKPGNILRSVAPDGTSVFKLTDFGAARELQPDEEFLSLYGTDEYLHPDMYERAVLRRAKGQQFGVYVDLWSLGVTFYHAATGSLPFRPYGGRKNKETMHMITAKKEHGVISGVQEHPNGPIRWDRDLPPTCRLSRGLKALITPFLADLLEKDSQKTISFDDYFNKVDDIVSRKAYDVFCPSSFSHLIIYTRVKDDMSQLRQLITDQTEILGGAQLLLHDGKILNDESREPVSNYLKHITSDNPIFVFNKLPEFKRFMKPACGSFKDIPPETNVASDYPLAKKNFATLYSVRNAVKVLVHNDMLLTKAVKMYSRYVQQKSSQLELATSYVTRMCSDAKAWKEQLFSSLGIQVGMFRALANNVKPNGIDVTSRVNMLQTVQQTGNRECTQIYGDLHSRLDKATSLLQDIKSGHVLDTDWDPAKGCVPTDRCTEKMDNMIQRLQKIMNSFRDDRSKGQLNNNDEQIHRFDKNKMKEICVTAQTLVDDDCTKKAQQLFLSFKQFYSKAVQINDAGERLDGLISDISNAQTRLIGKLKGSGKQCLSQAEVCLQALGQPNNVANGDVSDRGDNASSTSRGSRQERLDSVLDSLQTTRSSLEEVRALITENTTLMEKFSSLGEPTEEYKSWEYVLPS</sequence>
<proteinExistence type="predicted"/>
<reference evidence="11 12" key="1">
    <citation type="submission" date="2024-04" db="EMBL/GenBank/DDBJ databases">
        <authorList>
            <consortium name="Genoscope - CEA"/>
            <person name="William W."/>
        </authorList>
    </citation>
    <scope>NUCLEOTIDE SEQUENCE [LARGE SCALE GENOMIC DNA]</scope>
</reference>
<dbReference type="AlphaFoldDB" id="A0AAV2HQE4"/>
<dbReference type="InterPro" id="IPR051180">
    <property type="entry name" value="IKK"/>
</dbReference>
<evidence type="ECO:0000256" key="6">
    <source>
        <dbReference type="ARBA" id="ARBA00022777"/>
    </source>
</evidence>
<dbReference type="Proteomes" id="UP001497497">
    <property type="component" value="Unassembled WGS sequence"/>
</dbReference>
<dbReference type="EMBL" id="CAXITT010000175">
    <property type="protein sequence ID" value="CAL1534551.1"/>
    <property type="molecule type" value="Genomic_DNA"/>
</dbReference>
<dbReference type="InterPro" id="IPR017441">
    <property type="entry name" value="Protein_kinase_ATP_BS"/>
</dbReference>
<feature type="binding site" evidence="8">
    <location>
        <position position="40"/>
    </location>
    <ligand>
        <name>ATP</name>
        <dbReference type="ChEBI" id="CHEBI:30616"/>
    </ligand>
</feature>
<dbReference type="PROSITE" id="PS50011">
    <property type="entry name" value="PROTEIN_KINASE_DOM"/>
    <property type="match status" value="1"/>
</dbReference>
<dbReference type="GO" id="GO:0005524">
    <property type="term" value="F:ATP binding"/>
    <property type="evidence" value="ECO:0007669"/>
    <property type="project" value="UniProtKB-UniRule"/>
</dbReference>
<keyword evidence="7 8" id="KW-0067">ATP-binding</keyword>
<dbReference type="GO" id="GO:0009967">
    <property type="term" value="P:positive regulation of signal transduction"/>
    <property type="evidence" value="ECO:0007669"/>
    <property type="project" value="UniProtKB-ARBA"/>
</dbReference>
<dbReference type="GO" id="GO:0005737">
    <property type="term" value="C:cytoplasm"/>
    <property type="evidence" value="ECO:0007669"/>
    <property type="project" value="UniProtKB-SubCell"/>
</dbReference>
<evidence type="ECO:0000256" key="9">
    <source>
        <dbReference type="SAM" id="MobiDB-lite"/>
    </source>
</evidence>
<dbReference type="GO" id="GO:0010628">
    <property type="term" value="P:positive regulation of gene expression"/>
    <property type="evidence" value="ECO:0007669"/>
    <property type="project" value="UniProtKB-ARBA"/>
</dbReference>
<evidence type="ECO:0000256" key="5">
    <source>
        <dbReference type="ARBA" id="ARBA00022741"/>
    </source>
</evidence>
<keyword evidence="2" id="KW-0963">Cytoplasm</keyword>
<evidence type="ECO:0000313" key="12">
    <source>
        <dbReference type="Proteomes" id="UP001497497"/>
    </source>
</evidence>
<dbReference type="InterPro" id="IPR041309">
    <property type="entry name" value="TBK1_CC1"/>
</dbReference>
<evidence type="ECO:0000259" key="10">
    <source>
        <dbReference type="PROSITE" id="PS50011"/>
    </source>
</evidence>
<organism evidence="11 12">
    <name type="scientific">Lymnaea stagnalis</name>
    <name type="common">Great pond snail</name>
    <name type="synonym">Helix stagnalis</name>
    <dbReference type="NCBI Taxonomy" id="6523"/>
    <lineage>
        <taxon>Eukaryota</taxon>
        <taxon>Metazoa</taxon>
        <taxon>Spiralia</taxon>
        <taxon>Lophotrochozoa</taxon>
        <taxon>Mollusca</taxon>
        <taxon>Gastropoda</taxon>
        <taxon>Heterobranchia</taxon>
        <taxon>Euthyneura</taxon>
        <taxon>Panpulmonata</taxon>
        <taxon>Hygrophila</taxon>
        <taxon>Lymnaeoidea</taxon>
        <taxon>Lymnaeidae</taxon>
        <taxon>Lymnaea</taxon>
    </lineage>
</organism>
<dbReference type="Pfam" id="PF18394">
    <property type="entry name" value="TBK1_CCD1"/>
    <property type="match status" value="1"/>
</dbReference>
<dbReference type="InterPro" id="IPR000719">
    <property type="entry name" value="Prot_kinase_dom"/>
</dbReference>
<dbReference type="Gene3D" id="3.30.200.20">
    <property type="entry name" value="Phosphorylase Kinase, domain 1"/>
    <property type="match status" value="1"/>
</dbReference>
<feature type="region of interest" description="Disordered" evidence="9">
    <location>
        <begin position="693"/>
        <end position="717"/>
    </location>
</feature>
<evidence type="ECO:0000256" key="8">
    <source>
        <dbReference type="PROSITE-ProRule" id="PRU10141"/>
    </source>
</evidence>
<comment type="caution">
    <text evidence="11">The sequence shown here is derived from an EMBL/GenBank/DDBJ whole genome shotgun (WGS) entry which is preliminary data.</text>
</comment>
<dbReference type="PROSITE" id="PS00107">
    <property type="entry name" value="PROTEIN_KINASE_ATP"/>
    <property type="match status" value="1"/>
</dbReference>
<dbReference type="SMART" id="SM00220">
    <property type="entry name" value="S_TKc"/>
    <property type="match status" value="1"/>
</dbReference>
<dbReference type="Gene3D" id="1.10.510.10">
    <property type="entry name" value="Transferase(Phosphotransferase) domain 1"/>
    <property type="match status" value="1"/>
</dbReference>
<keyword evidence="3" id="KW-0723">Serine/threonine-protein kinase</keyword>
<name>A0AAV2HQE4_LYMST</name>
<dbReference type="InterPro" id="IPR011009">
    <property type="entry name" value="Kinase-like_dom_sf"/>
</dbReference>
<dbReference type="GO" id="GO:0045089">
    <property type="term" value="P:positive regulation of innate immune response"/>
    <property type="evidence" value="ECO:0007669"/>
    <property type="project" value="UniProtKB-ARBA"/>
</dbReference>
<evidence type="ECO:0000256" key="2">
    <source>
        <dbReference type="ARBA" id="ARBA00022490"/>
    </source>
</evidence>
<evidence type="ECO:0000256" key="4">
    <source>
        <dbReference type="ARBA" id="ARBA00022679"/>
    </source>
</evidence>
<dbReference type="GO" id="GO:0004674">
    <property type="term" value="F:protein serine/threonine kinase activity"/>
    <property type="evidence" value="ECO:0007669"/>
    <property type="project" value="UniProtKB-KW"/>
</dbReference>
<evidence type="ECO:0000256" key="3">
    <source>
        <dbReference type="ARBA" id="ARBA00022527"/>
    </source>
</evidence>
<dbReference type="Pfam" id="PF00069">
    <property type="entry name" value="Pkinase"/>
    <property type="match status" value="1"/>
</dbReference>
<protein>
    <recommendedName>
        <fullName evidence="10">Protein kinase domain-containing protein</fullName>
    </recommendedName>
</protein>
<dbReference type="PANTHER" id="PTHR22969">
    <property type="entry name" value="IKB KINASE"/>
    <property type="match status" value="1"/>
</dbReference>
<evidence type="ECO:0000256" key="7">
    <source>
        <dbReference type="ARBA" id="ARBA00022840"/>
    </source>
</evidence>
<evidence type="ECO:0000313" key="11">
    <source>
        <dbReference type="EMBL" id="CAL1534551.1"/>
    </source>
</evidence>
<gene>
    <name evidence="11" type="ORF">GSLYS_00008511001</name>
</gene>
<feature type="domain" description="Protein kinase" evidence="10">
    <location>
        <begin position="11"/>
        <end position="307"/>
    </location>
</feature>
<dbReference type="Gene3D" id="3.10.20.90">
    <property type="entry name" value="Phosphatidylinositol 3-kinase Catalytic Subunit, Chain A, domain 1"/>
    <property type="match status" value="1"/>
</dbReference>
<dbReference type="FunFam" id="1.10.510.10:FF:000100">
    <property type="entry name" value="inhibitor of nuclear factor kappa-B kinase subunit epsilon"/>
    <property type="match status" value="1"/>
</dbReference>
<dbReference type="SUPFAM" id="SSF56112">
    <property type="entry name" value="Protein kinase-like (PK-like)"/>
    <property type="match status" value="1"/>
</dbReference>
<evidence type="ECO:0000256" key="1">
    <source>
        <dbReference type="ARBA" id="ARBA00004496"/>
    </source>
</evidence>
<dbReference type="GO" id="GO:0006950">
    <property type="term" value="P:response to stress"/>
    <property type="evidence" value="ECO:0007669"/>
    <property type="project" value="UniProtKB-ARBA"/>
</dbReference>
<keyword evidence="5 8" id="KW-0547">Nucleotide-binding</keyword>
<dbReference type="CDD" id="cd12219">
    <property type="entry name" value="Ubl_TBK1_like"/>
    <property type="match status" value="1"/>
</dbReference>
<keyword evidence="12" id="KW-1185">Reference proteome</keyword>
<accession>A0AAV2HQE4</accession>
<dbReference type="FunFam" id="3.30.200.20:FF:000106">
    <property type="entry name" value="serine/threonine-protein kinase TBK1 isoform X1"/>
    <property type="match status" value="1"/>
</dbReference>
<dbReference type="Gene3D" id="1.20.1270.420">
    <property type="match status" value="1"/>
</dbReference>
<keyword evidence="4" id="KW-0808">Transferase</keyword>
<keyword evidence="6" id="KW-0418">Kinase</keyword>
<dbReference type="PANTHER" id="PTHR22969:SF15">
    <property type="entry name" value="FI05319P"/>
    <property type="match status" value="1"/>
</dbReference>
<comment type="subcellular location">
    <subcellularLocation>
        <location evidence="1">Cytoplasm</location>
    </subcellularLocation>
</comment>